<dbReference type="RefSeq" id="WP_180153626.1">
    <property type="nucleotide sequence ID" value="NZ_JACCEM010000002.1"/>
</dbReference>
<dbReference type="Proteomes" id="UP000559809">
    <property type="component" value="Unassembled WGS sequence"/>
</dbReference>
<dbReference type="InterPro" id="IPR029787">
    <property type="entry name" value="Nucleotide_cyclase"/>
</dbReference>
<dbReference type="CDD" id="cd01949">
    <property type="entry name" value="GGDEF"/>
    <property type="match status" value="1"/>
</dbReference>
<gene>
    <name evidence="4" type="ORF">H0A72_03190</name>
</gene>
<evidence type="ECO:0000259" key="3">
    <source>
        <dbReference type="PROSITE" id="PS50887"/>
    </source>
</evidence>
<dbReference type="GO" id="GO:1902201">
    <property type="term" value="P:negative regulation of bacterial-type flagellum-dependent cell motility"/>
    <property type="evidence" value="ECO:0007669"/>
    <property type="project" value="TreeGrafter"/>
</dbReference>
<dbReference type="SMART" id="SM00267">
    <property type="entry name" value="GGDEF"/>
    <property type="match status" value="1"/>
</dbReference>
<dbReference type="InterPro" id="IPR029016">
    <property type="entry name" value="GAF-like_dom_sf"/>
</dbReference>
<evidence type="ECO:0000313" key="5">
    <source>
        <dbReference type="Proteomes" id="UP000559809"/>
    </source>
</evidence>
<comment type="caution">
    <text evidence="4">The sequence shown here is derived from an EMBL/GenBank/DDBJ whole genome shotgun (WGS) entry which is preliminary data.</text>
</comment>
<dbReference type="PANTHER" id="PTHR45138">
    <property type="entry name" value="REGULATORY COMPONENTS OF SENSORY TRANSDUCTION SYSTEM"/>
    <property type="match status" value="1"/>
</dbReference>
<organism evidence="4 5">
    <name type="scientific">Parapusillimonas granuli</name>
    <dbReference type="NCBI Taxonomy" id="380911"/>
    <lineage>
        <taxon>Bacteria</taxon>
        <taxon>Pseudomonadati</taxon>
        <taxon>Pseudomonadota</taxon>
        <taxon>Betaproteobacteria</taxon>
        <taxon>Burkholderiales</taxon>
        <taxon>Alcaligenaceae</taxon>
        <taxon>Parapusillimonas</taxon>
    </lineage>
</organism>
<dbReference type="EC" id="2.7.7.65" evidence="1"/>
<dbReference type="NCBIfam" id="TIGR00254">
    <property type="entry name" value="GGDEF"/>
    <property type="match status" value="1"/>
</dbReference>
<dbReference type="SUPFAM" id="SSF55073">
    <property type="entry name" value="Nucleotide cyclase"/>
    <property type="match status" value="1"/>
</dbReference>
<name>A0A853FVW9_9BURK</name>
<feature type="domain" description="GGDEF" evidence="3">
    <location>
        <begin position="222"/>
        <end position="352"/>
    </location>
</feature>
<evidence type="ECO:0000256" key="2">
    <source>
        <dbReference type="ARBA" id="ARBA00034247"/>
    </source>
</evidence>
<dbReference type="EMBL" id="JACCEM010000002">
    <property type="protein sequence ID" value="NYT48307.1"/>
    <property type="molecule type" value="Genomic_DNA"/>
</dbReference>
<evidence type="ECO:0000313" key="4">
    <source>
        <dbReference type="EMBL" id="NYT48307.1"/>
    </source>
</evidence>
<proteinExistence type="predicted"/>
<comment type="catalytic activity">
    <reaction evidence="2">
        <text>2 GTP = 3',3'-c-di-GMP + 2 diphosphate</text>
        <dbReference type="Rhea" id="RHEA:24898"/>
        <dbReference type="ChEBI" id="CHEBI:33019"/>
        <dbReference type="ChEBI" id="CHEBI:37565"/>
        <dbReference type="ChEBI" id="CHEBI:58805"/>
        <dbReference type="EC" id="2.7.7.65"/>
    </reaction>
</comment>
<reference evidence="4 5" key="1">
    <citation type="submission" date="2020-07" db="EMBL/GenBank/DDBJ databases">
        <title>Taxonomic revisions and descriptions of new bacterial species based on genomic comparisons in the high-G+C-content subgroup of the family Alcaligenaceae.</title>
        <authorList>
            <person name="Szabo A."/>
            <person name="Felfoldi T."/>
        </authorList>
    </citation>
    <scope>NUCLEOTIDE SEQUENCE [LARGE SCALE GENOMIC DNA]</scope>
    <source>
        <strain evidence="4 5">LMG 24012</strain>
    </source>
</reference>
<evidence type="ECO:0000256" key="1">
    <source>
        <dbReference type="ARBA" id="ARBA00012528"/>
    </source>
</evidence>
<dbReference type="PROSITE" id="PS50887">
    <property type="entry name" value="GGDEF"/>
    <property type="match status" value="1"/>
</dbReference>
<sequence>MPHSLPLRETDSIAVPSRALDIGDRHAAGTAYEAAFDGIVRLASGICHTPRAGIMLVEQERQRLKTELGLDVRALPPDAASLADAQLAAGRDFLIIHDTHKTPSAAAPGIHPPGGKQPRFYAGALVRSGPRAIGALCVLGYEPRGLGPWQIEALVLLRDQTERLLDFHRHHAAQRRLVKELNDARDELQRQVCLDPLTGLLNRRALEARLLLELESIRADGAPGAILMLDLDDFKLANDTRGHLYGDGILIRVAGLLRRATRATDVAGRWGGDEFMLLLPSMSLQQAREVALRISRAISRGVPGECKRGISASIGIAPLAGHHSVSDVISAVDAAMYEAKRSGAQGPRIRFAAPREQRP</sequence>
<dbReference type="InterPro" id="IPR050469">
    <property type="entry name" value="Diguanylate_Cyclase"/>
</dbReference>
<dbReference type="Gene3D" id="3.30.70.270">
    <property type="match status" value="1"/>
</dbReference>
<dbReference type="Pfam" id="PF00990">
    <property type="entry name" value="GGDEF"/>
    <property type="match status" value="1"/>
</dbReference>
<protein>
    <recommendedName>
        <fullName evidence="1">diguanylate cyclase</fullName>
        <ecNumber evidence="1">2.7.7.65</ecNumber>
    </recommendedName>
</protein>
<dbReference type="PANTHER" id="PTHR45138:SF9">
    <property type="entry name" value="DIGUANYLATE CYCLASE DGCM-RELATED"/>
    <property type="match status" value="1"/>
</dbReference>
<dbReference type="AlphaFoldDB" id="A0A853FVW9"/>
<dbReference type="InterPro" id="IPR000160">
    <property type="entry name" value="GGDEF_dom"/>
</dbReference>
<dbReference type="Gene3D" id="3.30.450.40">
    <property type="match status" value="1"/>
</dbReference>
<dbReference type="GO" id="GO:0043709">
    <property type="term" value="P:cell adhesion involved in single-species biofilm formation"/>
    <property type="evidence" value="ECO:0007669"/>
    <property type="project" value="TreeGrafter"/>
</dbReference>
<keyword evidence="5" id="KW-1185">Reference proteome</keyword>
<dbReference type="InterPro" id="IPR043128">
    <property type="entry name" value="Rev_trsase/Diguanyl_cyclase"/>
</dbReference>
<dbReference type="GO" id="GO:0005886">
    <property type="term" value="C:plasma membrane"/>
    <property type="evidence" value="ECO:0007669"/>
    <property type="project" value="TreeGrafter"/>
</dbReference>
<dbReference type="GO" id="GO:0052621">
    <property type="term" value="F:diguanylate cyclase activity"/>
    <property type="evidence" value="ECO:0007669"/>
    <property type="project" value="UniProtKB-EC"/>
</dbReference>
<accession>A0A853FVW9</accession>
<dbReference type="FunFam" id="3.30.70.270:FF:000001">
    <property type="entry name" value="Diguanylate cyclase domain protein"/>
    <property type="match status" value="1"/>
</dbReference>
<dbReference type="SUPFAM" id="SSF55781">
    <property type="entry name" value="GAF domain-like"/>
    <property type="match status" value="1"/>
</dbReference>